<dbReference type="PANTHER" id="PTHR42751">
    <property type="entry name" value="SODIUM/HYDROGEN EXCHANGER FAMILY/TRKA DOMAIN PROTEIN"/>
    <property type="match status" value="1"/>
</dbReference>
<dbReference type="EMBL" id="PFCO01000005">
    <property type="protein sequence ID" value="PIR69609.1"/>
    <property type="molecule type" value="Genomic_DNA"/>
</dbReference>
<gene>
    <name evidence="9" type="ORF">COU47_02530</name>
</gene>
<dbReference type="GO" id="GO:0006813">
    <property type="term" value="P:potassium ion transport"/>
    <property type="evidence" value="ECO:0007669"/>
    <property type="project" value="InterPro"/>
</dbReference>
<sequence length="555" mass="61059">MIELAIVIVIVAALGILATLLRQPLVLAYLATGAIIGYFGFFHVTDREFFRVFSDLGIMFLLFLIGLEINYTSLRLVGKTSLIIGMGQILFTSLIGFGISTLLGFGMLPSLYIAIALTFSSTIIVIKILSDKKDLNSLYGKISIGFLLVQDFVAILILISLAGIQADGSFLLKPLLITLAEGIGLFLLMLWLGRKIMPKVFDIIAHSQELLFIASLAWVFLIAATVSRIGFSIEIGGFLAGLALANSSEHFQIANRIKSLRDFFILIFFVILGSSLALTHFDGLALPIILLSAFVLIGNPLIVMVLMGLMGYRARTSFFAGVTVAQISEFSLILAALGLKTGHIAEETVAIITAVGIVTITLSSYLMIHSERIFKLLERHLRIFERAHPAQEALPGIAQKRIILFGFHRTGKSVATELPKDEFLVIDFDPEVIQRLRKKNIACVFGDMRDSLVLDEAGVRQASVVISTNPDLEDNLVLLQHLRRTKKRPSIIVRARTDFDADALYRAGAHYVILPHFTTGKYIGKAVKQGITKTSLAALKKKDIALFERRNELLA</sequence>
<reference evidence="10" key="1">
    <citation type="submission" date="2017-09" db="EMBL/GenBank/DDBJ databases">
        <title>Depth-based differentiation of microbial function through sediment-hosted aquifers and enrichment of novel symbionts in the deep terrestrial subsurface.</title>
        <authorList>
            <person name="Probst A.J."/>
            <person name="Ladd B."/>
            <person name="Jarett J.K."/>
            <person name="Geller-Mcgrath D.E."/>
            <person name="Sieber C.M.K."/>
            <person name="Emerson J.B."/>
            <person name="Anantharaman K."/>
            <person name="Thomas B.C."/>
            <person name="Malmstrom R."/>
            <person name="Stieglmeier M."/>
            <person name="Klingl A."/>
            <person name="Woyke T."/>
            <person name="Ryan C.M."/>
            <person name="Banfield J.F."/>
        </authorList>
    </citation>
    <scope>NUCLEOTIDE SEQUENCE [LARGE SCALE GENOMIC DNA]</scope>
</reference>
<feature type="transmembrane region" description="Helical" evidence="7">
    <location>
        <begin position="50"/>
        <end position="70"/>
    </location>
</feature>
<keyword evidence="4 7" id="KW-0812">Transmembrane</keyword>
<feature type="transmembrane region" description="Helical" evidence="7">
    <location>
        <begin position="6"/>
        <end position="21"/>
    </location>
</feature>
<feature type="transmembrane region" description="Helical" evidence="7">
    <location>
        <begin position="170"/>
        <end position="191"/>
    </location>
</feature>
<proteinExistence type="inferred from homology"/>
<comment type="subcellular location">
    <subcellularLocation>
        <location evidence="1">Membrane</location>
        <topology evidence="1">Multi-pass membrane protein</topology>
    </subcellularLocation>
</comment>
<dbReference type="InterPro" id="IPR006153">
    <property type="entry name" value="Cation/H_exchanger_TM"/>
</dbReference>
<accession>A0A2H0TDG7</accession>
<comment type="caution">
    <text evidence="9">The sequence shown here is derived from an EMBL/GenBank/DDBJ whole genome shotgun (WGS) entry which is preliminary data.</text>
</comment>
<dbReference type="GO" id="GO:0016020">
    <property type="term" value="C:membrane"/>
    <property type="evidence" value="ECO:0007669"/>
    <property type="project" value="UniProtKB-SubCell"/>
</dbReference>
<feature type="transmembrane region" description="Helical" evidence="7">
    <location>
        <begin position="349"/>
        <end position="368"/>
    </location>
</feature>
<feature type="domain" description="RCK N-terminal" evidence="8">
    <location>
        <begin position="399"/>
        <end position="514"/>
    </location>
</feature>
<dbReference type="GO" id="GO:1902600">
    <property type="term" value="P:proton transmembrane transport"/>
    <property type="evidence" value="ECO:0007669"/>
    <property type="project" value="InterPro"/>
</dbReference>
<keyword evidence="6 7" id="KW-0472">Membrane</keyword>
<evidence type="ECO:0000313" key="10">
    <source>
        <dbReference type="Proteomes" id="UP000231503"/>
    </source>
</evidence>
<dbReference type="Pfam" id="PF00999">
    <property type="entry name" value="Na_H_Exchanger"/>
    <property type="match status" value="1"/>
</dbReference>
<evidence type="ECO:0000256" key="4">
    <source>
        <dbReference type="ARBA" id="ARBA00022692"/>
    </source>
</evidence>
<dbReference type="PANTHER" id="PTHR42751:SF3">
    <property type="entry name" value="SODIUM_GLUTAMATE SYMPORTER"/>
    <property type="match status" value="1"/>
</dbReference>
<feature type="transmembrane region" description="Helical" evidence="7">
    <location>
        <begin position="111"/>
        <end position="130"/>
    </location>
</feature>
<feature type="transmembrane region" description="Helical" evidence="7">
    <location>
        <begin position="318"/>
        <end position="337"/>
    </location>
</feature>
<feature type="transmembrane region" description="Helical" evidence="7">
    <location>
        <begin position="142"/>
        <end position="164"/>
    </location>
</feature>
<feature type="transmembrane region" description="Helical" evidence="7">
    <location>
        <begin position="259"/>
        <end position="278"/>
    </location>
</feature>
<organism evidence="9 10">
    <name type="scientific">Candidatus Niyogibacteria bacterium CG10_big_fil_rev_8_21_14_0_10_46_36</name>
    <dbReference type="NCBI Taxonomy" id="1974726"/>
    <lineage>
        <taxon>Bacteria</taxon>
        <taxon>Candidatus Niyogiibacteriota</taxon>
    </lineage>
</organism>
<feature type="transmembrane region" description="Helical" evidence="7">
    <location>
        <begin position="82"/>
        <end position="105"/>
    </location>
</feature>
<dbReference type="Gene3D" id="3.40.50.720">
    <property type="entry name" value="NAD(P)-binding Rossmann-like Domain"/>
    <property type="match status" value="1"/>
</dbReference>
<dbReference type="InterPro" id="IPR036291">
    <property type="entry name" value="NAD(P)-bd_dom_sf"/>
</dbReference>
<comment type="similarity">
    <text evidence="2">Belongs to the monovalent cation:proton antiporter 2 (CPA2) transporter (TC 2.A.37) family.</text>
</comment>
<feature type="transmembrane region" description="Helical" evidence="7">
    <location>
        <begin position="203"/>
        <end position="223"/>
    </location>
</feature>
<dbReference type="InterPro" id="IPR038770">
    <property type="entry name" value="Na+/solute_symporter_sf"/>
</dbReference>
<evidence type="ECO:0000259" key="8">
    <source>
        <dbReference type="PROSITE" id="PS51201"/>
    </source>
</evidence>
<name>A0A2H0TDG7_9BACT</name>
<dbReference type="InterPro" id="IPR003148">
    <property type="entry name" value="RCK_N"/>
</dbReference>
<dbReference type="Pfam" id="PF02254">
    <property type="entry name" value="TrkA_N"/>
    <property type="match status" value="1"/>
</dbReference>
<protein>
    <submittedName>
        <fullName evidence="9">Sodium:proton exchanger</fullName>
    </submittedName>
</protein>
<dbReference type="GO" id="GO:0015297">
    <property type="term" value="F:antiporter activity"/>
    <property type="evidence" value="ECO:0007669"/>
    <property type="project" value="InterPro"/>
</dbReference>
<feature type="transmembrane region" description="Helical" evidence="7">
    <location>
        <begin position="229"/>
        <end position="247"/>
    </location>
</feature>
<keyword evidence="5 7" id="KW-1133">Transmembrane helix</keyword>
<evidence type="ECO:0000256" key="2">
    <source>
        <dbReference type="ARBA" id="ARBA00005551"/>
    </source>
</evidence>
<dbReference type="AlphaFoldDB" id="A0A2H0TDG7"/>
<dbReference type="Gene3D" id="1.20.1530.20">
    <property type="match status" value="1"/>
</dbReference>
<evidence type="ECO:0000256" key="6">
    <source>
        <dbReference type="ARBA" id="ARBA00023136"/>
    </source>
</evidence>
<evidence type="ECO:0000313" key="9">
    <source>
        <dbReference type="EMBL" id="PIR69609.1"/>
    </source>
</evidence>
<evidence type="ECO:0000256" key="7">
    <source>
        <dbReference type="SAM" id="Phobius"/>
    </source>
</evidence>
<keyword evidence="3" id="KW-0813">Transport</keyword>
<dbReference type="Proteomes" id="UP000231503">
    <property type="component" value="Unassembled WGS sequence"/>
</dbReference>
<feature type="transmembrane region" description="Helical" evidence="7">
    <location>
        <begin position="284"/>
        <end position="306"/>
    </location>
</feature>
<feature type="transmembrane region" description="Helical" evidence="7">
    <location>
        <begin position="26"/>
        <end position="44"/>
    </location>
</feature>
<dbReference type="PROSITE" id="PS51201">
    <property type="entry name" value="RCK_N"/>
    <property type="match status" value="1"/>
</dbReference>
<dbReference type="SUPFAM" id="SSF51735">
    <property type="entry name" value="NAD(P)-binding Rossmann-fold domains"/>
    <property type="match status" value="1"/>
</dbReference>
<evidence type="ECO:0000256" key="1">
    <source>
        <dbReference type="ARBA" id="ARBA00004141"/>
    </source>
</evidence>
<evidence type="ECO:0000256" key="3">
    <source>
        <dbReference type="ARBA" id="ARBA00022448"/>
    </source>
</evidence>
<evidence type="ECO:0000256" key="5">
    <source>
        <dbReference type="ARBA" id="ARBA00022989"/>
    </source>
</evidence>